<sequence>MRILVWNINALMPTIPNFALKHGSLKGFFEEHNADVVCFQLYQETKLQNEEKLTKETACVDGFESFWTFSQEKKGYSGVATYVADKYSPVHAQVDCLGTGNADIDREGRVVLTDLGAFVLINVYVPNAGDRSGDGERMAFKVRFLTALKEKCDALVAAGRQVIIVGDLNIAASQKDVHSKLDYNRMYSQEEKALLHSLLHDYTDIWRLRHPDETSTFTVWDEKTSARAFNEGVRIDYALLSPGLLEHVVSCEVISTLPPKWRVVQETERDVAVMLSSRMSSGVQERMVQQKLRAVL</sequence>
<keyword evidence="5 6" id="KW-0460">Magnesium</keyword>
<comment type="cofactor">
    <cofactor evidence="6">
        <name>Mg(2+)</name>
        <dbReference type="ChEBI" id="CHEBI:18420"/>
    </cofactor>
    <cofactor evidence="6">
        <name>Mn(2+)</name>
        <dbReference type="ChEBI" id="CHEBI:29035"/>
    </cofactor>
    <text evidence="6">Probably binds two magnesium or manganese ions per subunit.</text>
</comment>
<dbReference type="Gene3D" id="3.60.10.10">
    <property type="entry name" value="Endonuclease/exonuclease/phosphatase"/>
    <property type="match status" value="1"/>
</dbReference>
<evidence type="ECO:0000256" key="1">
    <source>
        <dbReference type="ARBA" id="ARBA00001936"/>
    </source>
</evidence>
<gene>
    <name evidence="8" type="ORF">WJX75_003939</name>
</gene>
<accession>A0ABR2YPG1</accession>
<dbReference type="InterPro" id="IPR004808">
    <property type="entry name" value="AP_endonuc_1"/>
</dbReference>
<keyword evidence="4" id="KW-0378">Hydrolase</keyword>
<dbReference type="PROSITE" id="PS00728">
    <property type="entry name" value="AP_NUCLEASE_F1_3"/>
    <property type="match status" value="1"/>
</dbReference>
<evidence type="ECO:0000256" key="5">
    <source>
        <dbReference type="ARBA" id="ARBA00022842"/>
    </source>
</evidence>
<organism evidence="8 9">
    <name type="scientific">Coccomyxa subellipsoidea</name>
    <dbReference type="NCBI Taxonomy" id="248742"/>
    <lineage>
        <taxon>Eukaryota</taxon>
        <taxon>Viridiplantae</taxon>
        <taxon>Chlorophyta</taxon>
        <taxon>core chlorophytes</taxon>
        <taxon>Trebouxiophyceae</taxon>
        <taxon>Trebouxiophyceae incertae sedis</taxon>
        <taxon>Coccomyxaceae</taxon>
        <taxon>Coccomyxa</taxon>
    </lineage>
</organism>
<dbReference type="InterPro" id="IPR005135">
    <property type="entry name" value="Endo/exonuclease/phosphatase"/>
</dbReference>
<reference evidence="8 9" key="1">
    <citation type="journal article" date="2024" name="Nat. Commun.">
        <title>Phylogenomics reveals the evolutionary origins of lichenization in chlorophyte algae.</title>
        <authorList>
            <person name="Puginier C."/>
            <person name="Libourel C."/>
            <person name="Otte J."/>
            <person name="Skaloud P."/>
            <person name="Haon M."/>
            <person name="Grisel S."/>
            <person name="Petersen M."/>
            <person name="Berrin J.G."/>
            <person name="Delaux P.M."/>
            <person name="Dal Grande F."/>
            <person name="Keller J."/>
        </authorList>
    </citation>
    <scope>NUCLEOTIDE SEQUENCE [LARGE SCALE GENOMIC DNA]</scope>
    <source>
        <strain evidence="8 9">SAG 216-7</strain>
    </source>
</reference>
<keyword evidence="6" id="KW-0234">DNA repair</keyword>
<name>A0ABR2YPG1_9CHLO</name>
<proteinExistence type="inferred from homology"/>
<comment type="caution">
    <text evidence="8">The sequence shown here is derived from an EMBL/GenBank/DDBJ whole genome shotgun (WGS) entry which is preliminary data.</text>
</comment>
<dbReference type="NCBIfam" id="TIGR00633">
    <property type="entry name" value="xth"/>
    <property type="match status" value="1"/>
</dbReference>
<evidence type="ECO:0000313" key="8">
    <source>
        <dbReference type="EMBL" id="KAK9908864.1"/>
    </source>
</evidence>
<evidence type="ECO:0000256" key="2">
    <source>
        <dbReference type="ARBA" id="ARBA00007092"/>
    </source>
</evidence>
<comment type="similarity">
    <text evidence="2 6">Belongs to the DNA repair enzymes AP/ExoA family.</text>
</comment>
<dbReference type="PANTHER" id="PTHR22748:SF4">
    <property type="entry name" value="DNA-(APURINIC OR APYRIMIDINIC SITE) ENDONUCLEASE 2"/>
    <property type="match status" value="1"/>
</dbReference>
<dbReference type="SUPFAM" id="SSF56219">
    <property type="entry name" value="DNase I-like"/>
    <property type="match status" value="1"/>
</dbReference>
<dbReference type="InterPro" id="IPR036691">
    <property type="entry name" value="Endo/exonu/phosph_ase_sf"/>
</dbReference>
<feature type="domain" description="Endonuclease/exonuclease/phosphatase" evidence="7">
    <location>
        <begin position="5"/>
        <end position="251"/>
    </location>
</feature>
<dbReference type="Proteomes" id="UP001491310">
    <property type="component" value="Unassembled WGS sequence"/>
</dbReference>
<evidence type="ECO:0000256" key="6">
    <source>
        <dbReference type="RuleBase" id="RU362131"/>
    </source>
</evidence>
<dbReference type="InterPro" id="IPR020848">
    <property type="entry name" value="AP_endonuclease_F1_CS"/>
</dbReference>
<dbReference type="Pfam" id="PF03372">
    <property type="entry name" value="Exo_endo_phos"/>
    <property type="match status" value="1"/>
</dbReference>
<comment type="cofactor">
    <cofactor evidence="1">
        <name>Mn(2+)</name>
        <dbReference type="ChEBI" id="CHEBI:29035"/>
    </cofactor>
</comment>
<keyword evidence="3 6" id="KW-0479">Metal-binding</keyword>
<keyword evidence="9" id="KW-1185">Reference proteome</keyword>
<evidence type="ECO:0000256" key="3">
    <source>
        <dbReference type="ARBA" id="ARBA00022723"/>
    </source>
</evidence>
<dbReference type="PROSITE" id="PS51435">
    <property type="entry name" value="AP_NUCLEASE_F1_4"/>
    <property type="match status" value="1"/>
</dbReference>
<evidence type="ECO:0000313" key="9">
    <source>
        <dbReference type="Proteomes" id="UP001491310"/>
    </source>
</evidence>
<keyword evidence="6" id="KW-0227">DNA damage</keyword>
<dbReference type="EMBL" id="JALJOT010000007">
    <property type="protein sequence ID" value="KAK9908864.1"/>
    <property type="molecule type" value="Genomic_DNA"/>
</dbReference>
<evidence type="ECO:0000256" key="4">
    <source>
        <dbReference type="ARBA" id="ARBA00022801"/>
    </source>
</evidence>
<dbReference type="PANTHER" id="PTHR22748">
    <property type="entry name" value="AP ENDONUCLEASE"/>
    <property type="match status" value="1"/>
</dbReference>
<protein>
    <recommendedName>
        <fullName evidence="7">Endonuclease/exonuclease/phosphatase domain-containing protein</fullName>
    </recommendedName>
</protein>
<evidence type="ECO:0000259" key="7">
    <source>
        <dbReference type="Pfam" id="PF03372"/>
    </source>
</evidence>